<keyword evidence="1" id="KW-0472">Membrane</keyword>
<name>A0A0E9QSE3_ANGAN</name>
<evidence type="ECO:0000313" key="2">
    <source>
        <dbReference type="EMBL" id="JAH19866.1"/>
    </source>
</evidence>
<dbReference type="AlphaFoldDB" id="A0A0E9QSE3"/>
<keyword evidence="1" id="KW-0812">Transmembrane</keyword>
<organism evidence="2">
    <name type="scientific">Anguilla anguilla</name>
    <name type="common">European freshwater eel</name>
    <name type="synonym">Muraena anguilla</name>
    <dbReference type="NCBI Taxonomy" id="7936"/>
    <lineage>
        <taxon>Eukaryota</taxon>
        <taxon>Metazoa</taxon>
        <taxon>Chordata</taxon>
        <taxon>Craniata</taxon>
        <taxon>Vertebrata</taxon>
        <taxon>Euteleostomi</taxon>
        <taxon>Actinopterygii</taxon>
        <taxon>Neopterygii</taxon>
        <taxon>Teleostei</taxon>
        <taxon>Anguilliformes</taxon>
        <taxon>Anguillidae</taxon>
        <taxon>Anguilla</taxon>
    </lineage>
</organism>
<protein>
    <submittedName>
        <fullName evidence="2">Uncharacterized protein</fullName>
    </submittedName>
</protein>
<proteinExistence type="predicted"/>
<reference evidence="2" key="1">
    <citation type="submission" date="2014-11" db="EMBL/GenBank/DDBJ databases">
        <authorList>
            <person name="Amaro Gonzalez C."/>
        </authorList>
    </citation>
    <scope>NUCLEOTIDE SEQUENCE</scope>
</reference>
<sequence>MLLVNDVSLQYKMSREVLDMPAIKLISLWLVHIWFQLIHVVLENRRRYNAILAWPFFFPFSVLPWQQHIGGLLAVLLIQTY</sequence>
<feature type="transmembrane region" description="Helical" evidence="1">
    <location>
        <begin position="20"/>
        <end position="42"/>
    </location>
</feature>
<accession>A0A0E9QSE3</accession>
<evidence type="ECO:0000256" key="1">
    <source>
        <dbReference type="SAM" id="Phobius"/>
    </source>
</evidence>
<keyword evidence="1" id="KW-1133">Transmembrane helix</keyword>
<dbReference type="EMBL" id="GBXM01088711">
    <property type="protein sequence ID" value="JAH19866.1"/>
    <property type="molecule type" value="Transcribed_RNA"/>
</dbReference>
<reference evidence="2" key="2">
    <citation type="journal article" date="2015" name="Fish Shellfish Immunol.">
        <title>Early steps in the European eel (Anguilla anguilla)-Vibrio vulnificus interaction in the gills: Role of the RtxA13 toxin.</title>
        <authorList>
            <person name="Callol A."/>
            <person name="Pajuelo D."/>
            <person name="Ebbesson L."/>
            <person name="Teles M."/>
            <person name="MacKenzie S."/>
            <person name="Amaro C."/>
        </authorList>
    </citation>
    <scope>NUCLEOTIDE SEQUENCE</scope>
</reference>